<dbReference type="FunFam" id="3.90.226.10:FF:000009">
    <property type="entry name" value="Carnitinyl-CoA dehydratase"/>
    <property type="match status" value="1"/>
</dbReference>
<dbReference type="PANTHER" id="PTHR11941:SF54">
    <property type="entry name" value="ENOYL-COA HYDRATASE, MITOCHONDRIAL"/>
    <property type="match status" value="1"/>
</dbReference>
<accession>A0A934K6B5</accession>
<evidence type="ECO:0000313" key="5">
    <source>
        <dbReference type="Proteomes" id="UP000612893"/>
    </source>
</evidence>
<evidence type="ECO:0000256" key="3">
    <source>
        <dbReference type="RuleBase" id="RU003707"/>
    </source>
</evidence>
<dbReference type="GO" id="GO:0016836">
    <property type="term" value="F:hydro-lyase activity"/>
    <property type="evidence" value="ECO:0007669"/>
    <property type="project" value="UniProtKB-ARBA"/>
</dbReference>
<dbReference type="RefSeq" id="WP_338202663.1">
    <property type="nucleotide sequence ID" value="NZ_JAEKNR010000142.1"/>
</dbReference>
<dbReference type="PANTHER" id="PTHR11941">
    <property type="entry name" value="ENOYL-COA HYDRATASE-RELATED"/>
    <property type="match status" value="1"/>
</dbReference>
<dbReference type="Gene3D" id="1.10.12.10">
    <property type="entry name" value="Lyase 2-enoyl-coa Hydratase, Chain A, domain 2"/>
    <property type="match status" value="1"/>
</dbReference>
<dbReference type="SUPFAM" id="SSF52096">
    <property type="entry name" value="ClpP/crotonase"/>
    <property type="match status" value="1"/>
</dbReference>
<organism evidence="4 5">
    <name type="scientific">Candidatus Nephthysia bennettiae</name>
    <dbReference type="NCBI Taxonomy" id="3127016"/>
    <lineage>
        <taxon>Bacteria</taxon>
        <taxon>Bacillati</taxon>
        <taxon>Candidatus Dormiibacterota</taxon>
        <taxon>Candidatus Dormibacteria</taxon>
        <taxon>Candidatus Dormibacterales</taxon>
        <taxon>Candidatus Dormibacteraceae</taxon>
        <taxon>Candidatus Nephthysia</taxon>
    </lineage>
</organism>
<dbReference type="EMBL" id="JAEKNR010000142">
    <property type="protein sequence ID" value="MBJ7599185.1"/>
    <property type="molecule type" value="Genomic_DNA"/>
</dbReference>
<evidence type="ECO:0000313" key="4">
    <source>
        <dbReference type="EMBL" id="MBJ7599185.1"/>
    </source>
</evidence>
<dbReference type="AlphaFoldDB" id="A0A934K6B5"/>
<evidence type="ECO:0000256" key="1">
    <source>
        <dbReference type="ARBA" id="ARBA00005254"/>
    </source>
</evidence>
<reference evidence="4" key="1">
    <citation type="submission" date="2020-10" db="EMBL/GenBank/DDBJ databases">
        <title>Ca. Dormibacterota MAGs.</title>
        <authorList>
            <person name="Montgomery K."/>
        </authorList>
    </citation>
    <scope>NUCLEOTIDE SEQUENCE [LARGE SCALE GENOMIC DNA]</scope>
    <source>
        <strain evidence="4">SC8812_S17_10</strain>
    </source>
</reference>
<dbReference type="InterPro" id="IPR014748">
    <property type="entry name" value="Enoyl-CoA_hydra_C"/>
</dbReference>
<dbReference type="InterPro" id="IPR029045">
    <property type="entry name" value="ClpP/crotonase-like_dom_sf"/>
</dbReference>
<keyword evidence="2" id="KW-0456">Lyase</keyword>
<comment type="caution">
    <text evidence="4">The sequence shown here is derived from an EMBL/GenBank/DDBJ whole genome shotgun (WGS) entry which is preliminary data.</text>
</comment>
<keyword evidence="5" id="KW-1185">Reference proteome</keyword>
<evidence type="ECO:0000256" key="2">
    <source>
        <dbReference type="ARBA" id="ARBA00023239"/>
    </source>
</evidence>
<comment type="similarity">
    <text evidence="1 3">Belongs to the enoyl-CoA hydratase/isomerase family.</text>
</comment>
<dbReference type="Pfam" id="PF00378">
    <property type="entry name" value="ECH_1"/>
    <property type="match status" value="1"/>
</dbReference>
<proteinExistence type="inferred from homology"/>
<protein>
    <submittedName>
        <fullName evidence="4">Enoyl-CoA hydratase/isomerase family protein</fullName>
    </submittedName>
</protein>
<sequence>MGFESILVDREGSVGVITLNRPKVLNALSPELIAELGEALDELDRDADVGAAVLTGGPRVFAAGADIGDMAERSPVDQFLRDHTGRWVRVTAFTKPLIAAVNGYALGGGCELALMCDLIVAGDSARFGQPEINLGIIPGAGGTQRWPRTVGKYVAMEVNLGGNPVGAQRAYQLGLVNKVVPAEVTVRTAIRLAGQLASKPPLALRMAKESVNAALDTPLSQGLVTERKNFYFLFATEDQKEGMRAFLEKRKGHFKGR</sequence>
<dbReference type="Proteomes" id="UP000612893">
    <property type="component" value="Unassembled WGS sequence"/>
</dbReference>
<dbReference type="PROSITE" id="PS00166">
    <property type="entry name" value="ENOYL_COA_HYDRATASE"/>
    <property type="match status" value="1"/>
</dbReference>
<dbReference type="FunFam" id="1.10.12.10:FF:000001">
    <property type="entry name" value="Probable enoyl-CoA hydratase, mitochondrial"/>
    <property type="match status" value="1"/>
</dbReference>
<gene>
    <name evidence="4" type="ORF">JF922_14070</name>
</gene>
<dbReference type="InterPro" id="IPR018376">
    <property type="entry name" value="Enoyl-CoA_hyd/isom_CS"/>
</dbReference>
<dbReference type="CDD" id="cd06558">
    <property type="entry name" value="crotonase-like"/>
    <property type="match status" value="1"/>
</dbReference>
<dbReference type="Gene3D" id="3.90.226.10">
    <property type="entry name" value="2-enoyl-CoA Hydratase, Chain A, domain 1"/>
    <property type="match status" value="1"/>
</dbReference>
<dbReference type="InterPro" id="IPR001753">
    <property type="entry name" value="Enoyl-CoA_hydra/iso"/>
</dbReference>
<name>A0A934K6B5_9BACT</name>